<evidence type="ECO:0000256" key="5">
    <source>
        <dbReference type="ARBA" id="ARBA00022840"/>
    </source>
</evidence>
<dbReference type="InterPro" id="IPR003593">
    <property type="entry name" value="AAA+_ATPase"/>
</dbReference>
<evidence type="ECO:0000256" key="7">
    <source>
        <dbReference type="ARBA" id="ARBA00023136"/>
    </source>
</evidence>
<dbReference type="GO" id="GO:0016887">
    <property type="term" value="F:ATP hydrolysis activity"/>
    <property type="evidence" value="ECO:0007669"/>
    <property type="project" value="InterPro"/>
</dbReference>
<dbReference type="PANTHER" id="PTHR48041">
    <property type="entry name" value="ABC TRANSPORTER G FAMILY MEMBER 28"/>
    <property type="match status" value="1"/>
</dbReference>
<evidence type="ECO:0000256" key="8">
    <source>
        <dbReference type="SAM" id="Phobius"/>
    </source>
</evidence>
<dbReference type="GO" id="GO:0016020">
    <property type="term" value="C:membrane"/>
    <property type="evidence" value="ECO:0007669"/>
    <property type="project" value="UniProtKB-SubCell"/>
</dbReference>
<keyword evidence="3 8" id="KW-0812">Transmembrane</keyword>
<evidence type="ECO:0000256" key="4">
    <source>
        <dbReference type="ARBA" id="ARBA00022741"/>
    </source>
</evidence>
<dbReference type="GO" id="GO:0005524">
    <property type="term" value="F:ATP binding"/>
    <property type="evidence" value="ECO:0007669"/>
    <property type="project" value="UniProtKB-KW"/>
</dbReference>
<dbReference type="InterPro" id="IPR003439">
    <property type="entry name" value="ABC_transporter-like_ATP-bd"/>
</dbReference>
<dbReference type="SMART" id="SM00382">
    <property type="entry name" value="AAA"/>
    <property type="match status" value="1"/>
</dbReference>
<organism evidence="10 11">
    <name type="scientific">Parvicella tangerina</name>
    <dbReference type="NCBI Taxonomy" id="2829795"/>
    <lineage>
        <taxon>Bacteria</taxon>
        <taxon>Pseudomonadati</taxon>
        <taxon>Bacteroidota</taxon>
        <taxon>Flavobacteriia</taxon>
        <taxon>Flavobacteriales</taxon>
        <taxon>Parvicellaceae</taxon>
        <taxon>Parvicella</taxon>
    </lineage>
</organism>
<dbReference type="InterPro" id="IPR013525">
    <property type="entry name" value="ABC2_TM"/>
</dbReference>
<name>A0A916NQU8_9FLAO</name>
<dbReference type="Pfam" id="PF01061">
    <property type="entry name" value="ABC2_membrane"/>
    <property type="match status" value="1"/>
</dbReference>
<gene>
    <name evidence="10" type="primary">btuD_4</name>
    <name evidence="10" type="ORF">CRYO30217_01125</name>
</gene>
<dbReference type="AlphaFoldDB" id="A0A916NQU8"/>
<comment type="subcellular location">
    <subcellularLocation>
        <location evidence="1">Membrane</location>
        <topology evidence="1">Multi-pass membrane protein</topology>
    </subcellularLocation>
</comment>
<dbReference type="Pfam" id="PF00005">
    <property type="entry name" value="ABC_tran"/>
    <property type="match status" value="1"/>
</dbReference>
<feature type="transmembrane region" description="Helical" evidence="8">
    <location>
        <begin position="708"/>
        <end position="726"/>
    </location>
</feature>
<dbReference type="InterPro" id="IPR027417">
    <property type="entry name" value="P-loop_NTPase"/>
</dbReference>
<feature type="transmembrane region" description="Helical" evidence="8">
    <location>
        <begin position="675"/>
        <end position="696"/>
    </location>
</feature>
<dbReference type="KEGG" id="ptan:CRYO30217_01125"/>
<dbReference type="Proteomes" id="UP000683507">
    <property type="component" value="Chromosome"/>
</dbReference>
<evidence type="ECO:0000313" key="11">
    <source>
        <dbReference type="Proteomes" id="UP000683507"/>
    </source>
</evidence>
<keyword evidence="11" id="KW-1185">Reference proteome</keyword>
<feature type="domain" description="AAA+ ATPase" evidence="9">
    <location>
        <begin position="282"/>
        <end position="473"/>
    </location>
</feature>
<feature type="transmembrane region" description="Helical" evidence="8">
    <location>
        <begin position="589"/>
        <end position="613"/>
    </location>
</feature>
<keyword evidence="4" id="KW-0547">Nucleotide-binding</keyword>
<dbReference type="PROSITE" id="PS00211">
    <property type="entry name" value="ABC_TRANSPORTER_1"/>
    <property type="match status" value="1"/>
</dbReference>
<dbReference type="InterPro" id="IPR017871">
    <property type="entry name" value="ABC_transporter-like_CS"/>
</dbReference>
<protein>
    <submittedName>
        <fullName evidence="10">Vitamin B12 import ATP-binding protein BtuD</fullName>
    </submittedName>
</protein>
<dbReference type="SUPFAM" id="SSF52540">
    <property type="entry name" value="P-loop containing nucleoside triphosphate hydrolases"/>
    <property type="match status" value="1"/>
</dbReference>
<accession>A0A916NQU8</accession>
<evidence type="ECO:0000256" key="2">
    <source>
        <dbReference type="ARBA" id="ARBA00022448"/>
    </source>
</evidence>
<keyword evidence="2" id="KW-0813">Transport</keyword>
<evidence type="ECO:0000313" key="10">
    <source>
        <dbReference type="EMBL" id="CAG5079935.1"/>
    </source>
</evidence>
<sequence length="1101" mass="126319">MSERILKALMQLFAIIAKVEVNEETGEFKSDAGGRTIVDMFLRQELNQELVEEYLALFDDHLETHQGKLKKKNSKRKRTSVNSVKVLKICTQINEELTQRQKVIVLIRILEFIFANEDISDQEYEFAETVADTFNISREEFTLCLDFVKAEADDKIDSPHYLVADTKEENTFEQSEHIYHESLIGFLRVVQVSSVNTYFVKYYGDHQLYLNGQVLTQDRVHILSQGSSIRSPKVQPIYYSDVISQYLSDESTKKIIFHIDNIVYRFKGGKVGIQPFDSVEESGKLIGIMGGSGAGKSTLMNVLNGNYTPSEGRVTINGLDLHHEKKKLEGVIGFVPQDDLLIEELTVFENLFYNAKLCFGNYSDKQITKLVSKTLHAIGLYEAKDLKVGSPLEKTISGGQRKRLNIALELIREPAVMFVDEPTSGLSSRDSENIMDLLKELALKGKLIFVVIHQPSSDIFKMFDKLMILDVGGYPIYNGNPVDAVIYFKKLVNHVNAEESECITCGNVNPEQIFNIIESKVVDEYGNLTPNRKVSPKQWNKYYLEDKGRQKVKDIDYTEIPDSIFKIPNKLKQLLIFFKRDVLSKMTNVQYMMITLFEAPLLALILAFFMKFMTEDALGETKYTFYGSDNLPQYLFISVIVALFVGLTTSAEEIIGNLKILKREKFLNLSKGSYLFSKIGIMFMISAIQMLFYTVVGNWVLEIHGMDLWYWIILFSTSCFANLLGLNISASFNSVKVIYILIPILIIPQLLFSGIIVSFDKLHPWFSSKSHVPAIGNVMASRWAYEAMAVKQFKDNDYETIFFDYDQQMSFANWKKDQWVSNMEGKLKDVVRYQEETDSVKLAEDKEEIISHLHIFKNEIEKEIRYQNELIAQTGMEGVLCDYPDYADLCPEVENLTLDKFNEHTEEVMTNFLMKSKEGYMNTYLAVEHQKDSIQKLYTKPNDAFMAVIDQQKEAGVLSAKNHKKVRKLGSKLLDLAFTNFRNEHKNKALEDFVTAANSLQFADEDHDNIIQKKDPIYLLPYDNDWLRSHFYAPEKKIFGTYIGTFWANVIVIWLMTLLLTITLFTDALKRFLDLLGSFSGMFSNVKFPKLAKKGGKKKKD</sequence>
<feature type="transmembrane region" description="Helical" evidence="8">
    <location>
        <begin position="1046"/>
        <end position="1065"/>
    </location>
</feature>
<feature type="transmembrane region" description="Helical" evidence="8">
    <location>
        <begin position="633"/>
        <end position="655"/>
    </location>
</feature>
<keyword evidence="7 8" id="KW-0472">Membrane</keyword>
<evidence type="ECO:0000256" key="6">
    <source>
        <dbReference type="ARBA" id="ARBA00022989"/>
    </source>
</evidence>
<dbReference type="GO" id="GO:0140359">
    <property type="term" value="F:ABC-type transporter activity"/>
    <property type="evidence" value="ECO:0007669"/>
    <property type="project" value="InterPro"/>
</dbReference>
<dbReference type="Gene3D" id="3.40.50.300">
    <property type="entry name" value="P-loop containing nucleotide triphosphate hydrolases"/>
    <property type="match status" value="1"/>
</dbReference>
<keyword evidence="5 10" id="KW-0067">ATP-binding</keyword>
<feature type="transmembrane region" description="Helical" evidence="8">
    <location>
        <begin position="738"/>
        <end position="759"/>
    </location>
</feature>
<evidence type="ECO:0000256" key="3">
    <source>
        <dbReference type="ARBA" id="ARBA00022692"/>
    </source>
</evidence>
<reference evidence="10" key="1">
    <citation type="submission" date="2021-04" db="EMBL/GenBank/DDBJ databases">
        <authorList>
            <person name="Rodrigo-Torres L."/>
            <person name="Arahal R. D."/>
            <person name="Lucena T."/>
        </authorList>
    </citation>
    <scope>NUCLEOTIDE SEQUENCE</scope>
    <source>
        <strain evidence="10">AS29M-1</strain>
    </source>
</reference>
<dbReference type="PANTHER" id="PTHR48041:SF139">
    <property type="entry name" value="PROTEIN SCARLET"/>
    <property type="match status" value="1"/>
</dbReference>
<dbReference type="InterPro" id="IPR050352">
    <property type="entry name" value="ABCG_transporters"/>
</dbReference>
<dbReference type="EMBL" id="OU015584">
    <property type="protein sequence ID" value="CAG5079935.1"/>
    <property type="molecule type" value="Genomic_DNA"/>
</dbReference>
<dbReference type="RefSeq" id="WP_258541341.1">
    <property type="nucleotide sequence ID" value="NZ_OU015584.1"/>
</dbReference>
<evidence type="ECO:0000256" key="1">
    <source>
        <dbReference type="ARBA" id="ARBA00004141"/>
    </source>
</evidence>
<evidence type="ECO:0000259" key="9">
    <source>
        <dbReference type="SMART" id="SM00382"/>
    </source>
</evidence>
<proteinExistence type="predicted"/>
<keyword evidence="6 8" id="KW-1133">Transmembrane helix</keyword>